<proteinExistence type="predicted"/>
<comment type="caution">
    <text evidence="2">The sequence shown here is derived from an EMBL/GenBank/DDBJ whole genome shotgun (WGS) entry which is preliminary data.</text>
</comment>
<feature type="compositionally biased region" description="Polar residues" evidence="1">
    <location>
        <begin position="1"/>
        <end position="10"/>
    </location>
</feature>
<dbReference type="Proteomes" id="UP001274830">
    <property type="component" value="Unassembled WGS sequence"/>
</dbReference>
<gene>
    <name evidence="2" type="ORF">LTR78_002241</name>
</gene>
<organism evidence="2 3">
    <name type="scientific">Recurvomyces mirabilis</name>
    <dbReference type="NCBI Taxonomy" id="574656"/>
    <lineage>
        <taxon>Eukaryota</taxon>
        <taxon>Fungi</taxon>
        <taxon>Dikarya</taxon>
        <taxon>Ascomycota</taxon>
        <taxon>Pezizomycotina</taxon>
        <taxon>Dothideomycetes</taxon>
        <taxon>Dothideomycetidae</taxon>
        <taxon>Mycosphaerellales</taxon>
        <taxon>Teratosphaeriaceae</taxon>
        <taxon>Recurvomyces</taxon>
    </lineage>
</organism>
<feature type="compositionally biased region" description="Low complexity" evidence="1">
    <location>
        <begin position="38"/>
        <end position="68"/>
    </location>
</feature>
<evidence type="ECO:0008006" key="4">
    <source>
        <dbReference type="Google" id="ProtNLM"/>
    </source>
</evidence>
<sequence length="68" mass="6693">MSGNKMTQNDAARIQSAKAKSGNDAGFVSRAQSAGDRNANAGAGSNQQGGKSGGSSNSNSSNSNSSKK</sequence>
<reference evidence="2" key="1">
    <citation type="submission" date="2023-07" db="EMBL/GenBank/DDBJ databases">
        <title>Black Yeasts Isolated from many extreme environments.</title>
        <authorList>
            <person name="Coleine C."/>
            <person name="Stajich J.E."/>
            <person name="Selbmann L."/>
        </authorList>
    </citation>
    <scope>NUCLEOTIDE SEQUENCE</scope>
    <source>
        <strain evidence="2">CCFEE 5485</strain>
    </source>
</reference>
<evidence type="ECO:0000256" key="1">
    <source>
        <dbReference type="SAM" id="MobiDB-lite"/>
    </source>
</evidence>
<dbReference type="AlphaFoldDB" id="A0AAE0WU04"/>
<dbReference type="EMBL" id="JAUTXT010000005">
    <property type="protein sequence ID" value="KAK3678145.1"/>
    <property type="molecule type" value="Genomic_DNA"/>
</dbReference>
<evidence type="ECO:0000313" key="3">
    <source>
        <dbReference type="Proteomes" id="UP001274830"/>
    </source>
</evidence>
<evidence type="ECO:0000313" key="2">
    <source>
        <dbReference type="EMBL" id="KAK3678145.1"/>
    </source>
</evidence>
<feature type="region of interest" description="Disordered" evidence="1">
    <location>
        <begin position="1"/>
        <end position="68"/>
    </location>
</feature>
<protein>
    <recommendedName>
        <fullName evidence="4">SMP domain-containing protein</fullName>
    </recommendedName>
</protein>
<keyword evidence="3" id="KW-1185">Reference proteome</keyword>
<name>A0AAE0WU04_9PEZI</name>
<accession>A0AAE0WU04</accession>